<dbReference type="AlphaFoldDB" id="A0A5J5GPM0"/>
<dbReference type="Pfam" id="PF13376">
    <property type="entry name" value="OmdA"/>
    <property type="match status" value="1"/>
</dbReference>
<gene>
    <name evidence="1" type="ORF">F3S47_03510</name>
</gene>
<dbReference type="RefSeq" id="WP_150443812.1">
    <property type="nucleotide sequence ID" value="NZ_VYQE01000001.1"/>
</dbReference>
<evidence type="ECO:0000313" key="1">
    <source>
        <dbReference type="EMBL" id="KAA9010326.1"/>
    </source>
</evidence>
<sequence length="197" mass="22056">MAKRPLDDAEEVEVTSRAALRDWLAAHHGRERGVWLVTWKKAHADRYVSTGEIVRECLAFGWVDSLTRGKDADRSMLWISPRKPGSNWSRVNKALMAELEAEGLMTEAGRATVARARADGTWTALDDVENLVVPPDLQAAFDGAPGTETVWQDYPRSVKRAALEQLLNAKRPATREKRIVAILEAARAGERPFQWRA</sequence>
<dbReference type="EMBL" id="VYQE01000001">
    <property type="protein sequence ID" value="KAA9010326.1"/>
    <property type="molecule type" value="Genomic_DNA"/>
</dbReference>
<name>A0A5J5GPM0_9RHOB</name>
<keyword evidence="2" id="KW-1185">Reference proteome</keyword>
<organism evidence="1 2">
    <name type="scientific">Histidinibacterium aquaticum</name>
    <dbReference type="NCBI Taxonomy" id="2613962"/>
    <lineage>
        <taxon>Bacteria</taxon>
        <taxon>Pseudomonadati</taxon>
        <taxon>Pseudomonadota</taxon>
        <taxon>Alphaproteobacteria</taxon>
        <taxon>Rhodobacterales</taxon>
        <taxon>Paracoccaceae</taxon>
        <taxon>Histidinibacterium</taxon>
    </lineage>
</organism>
<accession>A0A5J5GPM0</accession>
<proteinExistence type="predicted"/>
<dbReference type="Proteomes" id="UP000326554">
    <property type="component" value="Unassembled WGS sequence"/>
</dbReference>
<evidence type="ECO:0008006" key="3">
    <source>
        <dbReference type="Google" id="ProtNLM"/>
    </source>
</evidence>
<reference evidence="1 2" key="1">
    <citation type="submission" date="2019-09" db="EMBL/GenBank/DDBJ databases">
        <authorList>
            <person name="Park J.-S."/>
            <person name="Choi H.-J."/>
        </authorList>
    </citation>
    <scope>NUCLEOTIDE SEQUENCE [LARGE SCALE GENOMIC DNA]</scope>
    <source>
        <strain evidence="1 2">176SS1-4</strain>
    </source>
</reference>
<protein>
    <recommendedName>
        <fullName evidence="3">YdeI/OmpD-associated family protein</fullName>
    </recommendedName>
</protein>
<comment type="caution">
    <text evidence="1">The sequence shown here is derived from an EMBL/GenBank/DDBJ whole genome shotgun (WGS) entry which is preliminary data.</text>
</comment>
<evidence type="ECO:0000313" key="2">
    <source>
        <dbReference type="Proteomes" id="UP000326554"/>
    </source>
</evidence>